<dbReference type="EMBL" id="JAESDN010000015">
    <property type="protein sequence ID" value="KAG7041431.1"/>
    <property type="molecule type" value="Genomic_DNA"/>
</dbReference>
<organism evidence="2 3">
    <name type="scientific">Colletotrichum scovillei</name>
    <dbReference type="NCBI Taxonomy" id="1209932"/>
    <lineage>
        <taxon>Eukaryota</taxon>
        <taxon>Fungi</taxon>
        <taxon>Dikarya</taxon>
        <taxon>Ascomycota</taxon>
        <taxon>Pezizomycotina</taxon>
        <taxon>Sordariomycetes</taxon>
        <taxon>Hypocreomycetidae</taxon>
        <taxon>Glomerellales</taxon>
        <taxon>Glomerellaceae</taxon>
        <taxon>Colletotrichum</taxon>
        <taxon>Colletotrichum acutatum species complex</taxon>
    </lineage>
</organism>
<evidence type="ECO:0000256" key="1">
    <source>
        <dbReference type="SAM" id="MobiDB-lite"/>
    </source>
</evidence>
<proteinExistence type="predicted"/>
<dbReference type="AlphaFoldDB" id="A0A9P7QTX7"/>
<gene>
    <name evidence="2" type="ORF">JMJ77_003537</name>
</gene>
<evidence type="ECO:0000313" key="3">
    <source>
        <dbReference type="Proteomes" id="UP000699042"/>
    </source>
</evidence>
<feature type="non-terminal residue" evidence="2">
    <location>
        <position position="1"/>
    </location>
</feature>
<name>A0A9P7QTX7_9PEZI</name>
<comment type="caution">
    <text evidence="2">The sequence shown here is derived from an EMBL/GenBank/DDBJ whole genome shotgun (WGS) entry which is preliminary data.</text>
</comment>
<feature type="region of interest" description="Disordered" evidence="1">
    <location>
        <begin position="1"/>
        <end position="24"/>
    </location>
</feature>
<keyword evidence="3" id="KW-1185">Reference proteome</keyword>
<protein>
    <submittedName>
        <fullName evidence="2">Uncharacterized protein</fullName>
    </submittedName>
</protein>
<accession>A0A9P7QTX7</accession>
<reference evidence="2" key="1">
    <citation type="submission" date="2021-05" db="EMBL/GenBank/DDBJ databases">
        <title>Comparative genomics of three Colletotrichum scovillei strains and genetic complementation revealed genes involved fungal growth and virulence on chili pepper.</title>
        <authorList>
            <person name="Hsieh D.-K."/>
            <person name="Chuang S.-C."/>
            <person name="Chen C.-Y."/>
            <person name="Chao Y.-T."/>
            <person name="Lu M.-Y.J."/>
            <person name="Lee M.-H."/>
            <person name="Shih M.-C."/>
        </authorList>
    </citation>
    <scope>NUCLEOTIDE SEQUENCE</scope>
    <source>
        <strain evidence="2">Coll-153</strain>
    </source>
</reference>
<evidence type="ECO:0000313" key="2">
    <source>
        <dbReference type="EMBL" id="KAG7041431.1"/>
    </source>
</evidence>
<dbReference type="Proteomes" id="UP000699042">
    <property type="component" value="Unassembled WGS sequence"/>
</dbReference>
<sequence length="38" mass="4305">INHTGVNEIVHSQHNLTETSRQSQARKQIVSIVSQINH</sequence>
<feature type="non-terminal residue" evidence="2">
    <location>
        <position position="38"/>
    </location>
</feature>